<feature type="domain" description="DUF7707" evidence="2">
    <location>
        <begin position="1"/>
        <end position="42"/>
    </location>
</feature>
<evidence type="ECO:0000256" key="1">
    <source>
        <dbReference type="SAM" id="MobiDB-lite"/>
    </source>
</evidence>
<keyword evidence="4" id="KW-1185">Reference proteome</keyword>
<name>A0A6A5WK72_9PLEO</name>
<dbReference type="PANTHER" id="PTHR38118">
    <property type="entry name" value="ANCHORED CELL WALL PROTEIN 11-RELATED"/>
    <property type="match status" value="1"/>
</dbReference>
<organism evidence="3 4">
    <name type="scientific">Amniculicola lignicola CBS 123094</name>
    <dbReference type="NCBI Taxonomy" id="1392246"/>
    <lineage>
        <taxon>Eukaryota</taxon>
        <taxon>Fungi</taxon>
        <taxon>Dikarya</taxon>
        <taxon>Ascomycota</taxon>
        <taxon>Pezizomycotina</taxon>
        <taxon>Dothideomycetes</taxon>
        <taxon>Pleosporomycetidae</taxon>
        <taxon>Pleosporales</taxon>
        <taxon>Amniculicolaceae</taxon>
        <taxon>Amniculicola</taxon>
    </lineage>
</organism>
<dbReference type="InterPro" id="IPR056124">
    <property type="entry name" value="DUF7707"/>
</dbReference>
<dbReference type="Proteomes" id="UP000799779">
    <property type="component" value="Unassembled WGS sequence"/>
</dbReference>
<sequence length="110" mass="10761">MSDYQQSVPGQMCRFWFELCINASGTDLGLQEECKSVECGNRTTTAAQSSAAASSSPTASGGGADSSSSATSASATAAQSSGAAAALAIAREYGTPILAGGLAAVFGLAL</sequence>
<dbReference type="PANTHER" id="PTHR38118:SF2">
    <property type="entry name" value="CDP-ALCOHOL PHOSPHATIDYLTRANSFERASE PROTEIN"/>
    <property type="match status" value="1"/>
</dbReference>
<dbReference type="Pfam" id="PF24808">
    <property type="entry name" value="DUF7707"/>
    <property type="match status" value="1"/>
</dbReference>
<evidence type="ECO:0000313" key="4">
    <source>
        <dbReference type="Proteomes" id="UP000799779"/>
    </source>
</evidence>
<accession>A0A6A5WK72</accession>
<evidence type="ECO:0000259" key="2">
    <source>
        <dbReference type="Pfam" id="PF24808"/>
    </source>
</evidence>
<dbReference type="OrthoDB" id="2121879at2759"/>
<gene>
    <name evidence="3" type="ORF">P154DRAFT_524394</name>
</gene>
<evidence type="ECO:0000313" key="3">
    <source>
        <dbReference type="EMBL" id="KAF1998086.1"/>
    </source>
</evidence>
<dbReference type="AlphaFoldDB" id="A0A6A5WK72"/>
<dbReference type="EMBL" id="ML977607">
    <property type="protein sequence ID" value="KAF1998086.1"/>
    <property type="molecule type" value="Genomic_DNA"/>
</dbReference>
<reference evidence="3" key="1">
    <citation type="journal article" date="2020" name="Stud. Mycol.">
        <title>101 Dothideomycetes genomes: a test case for predicting lifestyles and emergence of pathogens.</title>
        <authorList>
            <person name="Haridas S."/>
            <person name="Albert R."/>
            <person name="Binder M."/>
            <person name="Bloem J."/>
            <person name="Labutti K."/>
            <person name="Salamov A."/>
            <person name="Andreopoulos B."/>
            <person name="Baker S."/>
            <person name="Barry K."/>
            <person name="Bills G."/>
            <person name="Bluhm B."/>
            <person name="Cannon C."/>
            <person name="Castanera R."/>
            <person name="Culley D."/>
            <person name="Daum C."/>
            <person name="Ezra D."/>
            <person name="Gonzalez J."/>
            <person name="Henrissat B."/>
            <person name="Kuo A."/>
            <person name="Liang C."/>
            <person name="Lipzen A."/>
            <person name="Lutzoni F."/>
            <person name="Magnuson J."/>
            <person name="Mondo S."/>
            <person name="Nolan M."/>
            <person name="Ohm R."/>
            <person name="Pangilinan J."/>
            <person name="Park H.-J."/>
            <person name="Ramirez L."/>
            <person name="Alfaro M."/>
            <person name="Sun H."/>
            <person name="Tritt A."/>
            <person name="Yoshinaga Y."/>
            <person name="Zwiers L.-H."/>
            <person name="Turgeon B."/>
            <person name="Goodwin S."/>
            <person name="Spatafora J."/>
            <person name="Crous P."/>
            <person name="Grigoriev I."/>
        </authorList>
    </citation>
    <scope>NUCLEOTIDE SEQUENCE</scope>
    <source>
        <strain evidence="3">CBS 123094</strain>
    </source>
</reference>
<feature type="region of interest" description="Disordered" evidence="1">
    <location>
        <begin position="46"/>
        <end position="72"/>
    </location>
</feature>
<proteinExistence type="predicted"/>
<protein>
    <recommendedName>
        <fullName evidence="2">DUF7707 domain-containing protein</fullName>
    </recommendedName>
</protein>